<evidence type="ECO:0000313" key="2">
    <source>
        <dbReference type="EMBL" id="KAG8231570.1"/>
    </source>
</evidence>
<dbReference type="InterPro" id="IPR036034">
    <property type="entry name" value="PDZ_sf"/>
</dbReference>
<reference evidence="2" key="2">
    <citation type="submission" date="2017-10" db="EMBL/GenBank/DDBJ databases">
        <title>Ladona fulva Genome sequencing and assembly.</title>
        <authorList>
            <person name="Murali S."/>
            <person name="Richards S."/>
            <person name="Bandaranaike D."/>
            <person name="Bellair M."/>
            <person name="Blankenburg K."/>
            <person name="Chao H."/>
            <person name="Dinh H."/>
            <person name="Doddapaneni H."/>
            <person name="Dugan-Rocha S."/>
            <person name="Elkadiri S."/>
            <person name="Gnanaolivu R."/>
            <person name="Hernandez B."/>
            <person name="Skinner E."/>
            <person name="Javaid M."/>
            <person name="Lee S."/>
            <person name="Li M."/>
            <person name="Ming W."/>
            <person name="Munidasa M."/>
            <person name="Muniz J."/>
            <person name="Nguyen L."/>
            <person name="Hughes D."/>
            <person name="Osuji N."/>
            <person name="Pu L.-L."/>
            <person name="Puazo M."/>
            <person name="Qu C."/>
            <person name="Quiroz J."/>
            <person name="Raj R."/>
            <person name="Weissenberger G."/>
            <person name="Xin Y."/>
            <person name="Zou X."/>
            <person name="Han Y."/>
            <person name="Worley K."/>
            <person name="Muzny D."/>
            <person name="Gibbs R."/>
        </authorList>
    </citation>
    <scope>NUCLEOTIDE SEQUENCE</scope>
    <source>
        <strain evidence="2">Sampled in the wild</strain>
    </source>
</reference>
<dbReference type="Gene3D" id="2.30.42.10">
    <property type="match status" value="1"/>
</dbReference>
<evidence type="ECO:0000259" key="1">
    <source>
        <dbReference type="PROSITE" id="PS50106"/>
    </source>
</evidence>
<dbReference type="SUPFAM" id="SSF50156">
    <property type="entry name" value="PDZ domain-like"/>
    <property type="match status" value="1"/>
</dbReference>
<organism evidence="2 3">
    <name type="scientific">Ladona fulva</name>
    <name type="common">Scarce chaser dragonfly</name>
    <name type="synonym">Libellula fulva</name>
    <dbReference type="NCBI Taxonomy" id="123851"/>
    <lineage>
        <taxon>Eukaryota</taxon>
        <taxon>Metazoa</taxon>
        <taxon>Ecdysozoa</taxon>
        <taxon>Arthropoda</taxon>
        <taxon>Hexapoda</taxon>
        <taxon>Insecta</taxon>
        <taxon>Pterygota</taxon>
        <taxon>Palaeoptera</taxon>
        <taxon>Odonata</taxon>
        <taxon>Epiprocta</taxon>
        <taxon>Anisoptera</taxon>
        <taxon>Libelluloidea</taxon>
        <taxon>Libellulidae</taxon>
        <taxon>Ladona</taxon>
    </lineage>
</organism>
<dbReference type="Pfam" id="PF00595">
    <property type="entry name" value="PDZ"/>
    <property type="match status" value="1"/>
</dbReference>
<dbReference type="OrthoDB" id="438726at2759"/>
<dbReference type="EMBL" id="KZ308559">
    <property type="protein sequence ID" value="KAG8231570.1"/>
    <property type="molecule type" value="Genomic_DNA"/>
</dbReference>
<dbReference type="Proteomes" id="UP000792457">
    <property type="component" value="Unassembled WGS sequence"/>
</dbReference>
<proteinExistence type="predicted"/>
<sequence length="79" mass="8357">MLRQNKIQKKYAPMKTGGVDVVVATLERGSWGLGISLAGHRDRTKMAVFVAGMNPNGSAAKDGTLQVGDEILEAVSKAD</sequence>
<reference evidence="2" key="1">
    <citation type="submission" date="2013-04" db="EMBL/GenBank/DDBJ databases">
        <authorList>
            <person name="Qu J."/>
            <person name="Murali S.C."/>
            <person name="Bandaranaike D."/>
            <person name="Bellair M."/>
            <person name="Blankenburg K."/>
            <person name="Chao H."/>
            <person name="Dinh H."/>
            <person name="Doddapaneni H."/>
            <person name="Downs B."/>
            <person name="Dugan-Rocha S."/>
            <person name="Elkadiri S."/>
            <person name="Gnanaolivu R.D."/>
            <person name="Hernandez B."/>
            <person name="Javaid M."/>
            <person name="Jayaseelan J.C."/>
            <person name="Lee S."/>
            <person name="Li M."/>
            <person name="Ming W."/>
            <person name="Munidasa M."/>
            <person name="Muniz J."/>
            <person name="Nguyen L."/>
            <person name="Ongeri F."/>
            <person name="Osuji N."/>
            <person name="Pu L.-L."/>
            <person name="Puazo M."/>
            <person name="Qu C."/>
            <person name="Quiroz J."/>
            <person name="Raj R."/>
            <person name="Weissenberger G."/>
            <person name="Xin Y."/>
            <person name="Zou X."/>
            <person name="Han Y."/>
            <person name="Richards S."/>
            <person name="Worley K."/>
            <person name="Muzny D."/>
            <person name="Gibbs R."/>
        </authorList>
    </citation>
    <scope>NUCLEOTIDE SEQUENCE</scope>
    <source>
        <strain evidence="2">Sampled in the wild</strain>
    </source>
</reference>
<keyword evidence="3" id="KW-1185">Reference proteome</keyword>
<accession>A0A8K0KD88</accession>
<name>A0A8K0KD88_LADFU</name>
<dbReference type="AlphaFoldDB" id="A0A8K0KD88"/>
<feature type="domain" description="PDZ" evidence="1">
    <location>
        <begin position="20"/>
        <end position="73"/>
    </location>
</feature>
<evidence type="ECO:0000313" key="3">
    <source>
        <dbReference type="Proteomes" id="UP000792457"/>
    </source>
</evidence>
<comment type="caution">
    <text evidence="2">The sequence shown here is derived from an EMBL/GenBank/DDBJ whole genome shotgun (WGS) entry which is preliminary data.</text>
</comment>
<dbReference type="InterPro" id="IPR001478">
    <property type="entry name" value="PDZ"/>
</dbReference>
<protein>
    <recommendedName>
        <fullName evidence="1">PDZ domain-containing protein</fullName>
    </recommendedName>
</protein>
<dbReference type="PROSITE" id="PS50106">
    <property type="entry name" value="PDZ"/>
    <property type="match status" value="1"/>
</dbReference>
<gene>
    <name evidence="2" type="ORF">J437_LFUL011748</name>
</gene>